<proteinExistence type="predicted"/>
<dbReference type="EMBL" id="JAKQYM010000001">
    <property type="protein sequence ID" value="MCI2227748.1"/>
    <property type="molecule type" value="Genomic_DNA"/>
</dbReference>
<dbReference type="Proteomes" id="UP001139369">
    <property type="component" value="Unassembled WGS sequence"/>
</dbReference>
<protein>
    <submittedName>
        <fullName evidence="1">Uncharacterized protein</fullName>
    </submittedName>
</protein>
<dbReference type="RefSeq" id="WP_242176870.1">
    <property type="nucleotide sequence ID" value="NZ_JAKQYM010000001.1"/>
</dbReference>
<evidence type="ECO:0000313" key="2">
    <source>
        <dbReference type="Proteomes" id="UP001139369"/>
    </source>
</evidence>
<dbReference type="InterPro" id="IPR046578">
    <property type="entry name" value="DUF6638"/>
</dbReference>
<evidence type="ECO:0000313" key="1">
    <source>
        <dbReference type="EMBL" id="MCI2227748.1"/>
    </source>
</evidence>
<keyword evidence="2" id="KW-1185">Reference proteome</keyword>
<sequence>MDRLKQANLYRNELISVSGKLVERYNKCLLKLGLTTSKLTTFSIDGIGWSPEIAEEKKDTNYLNNGEANPNGIIITPLQKGIAIYNPFHSFDKEMMKAVFKKHGNKITDITRDSAICVEFDQNIDVFYEPLDVLKYKDIIIKFHLIDNLDKAKAAQLKLVEEFNKDNNFIDEDLHQKLLVSAKKHGDLRERDLELEDILFTTDSFYTKAFGGIYILRDFIEPILIFENETTYKEAIKDTIYEVLMYHISHIELIDKLKKHLIIECDLKEEVQSKRYDRIKKFTFSTYLKETNHPIKNILQDQILFKSYLNKIAISDRKKVMGLEIYLEKKKISKNIKVQDIVDQEIYFALHKPHSSLKANHQDLIWNLLVNVVSIDVLFLYWYDKEDFYQQYKKLDDSMKDWVIDTICNNF</sequence>
<reference evidence="1" key="1">
    <citation type="submission" date="2022-02" db="EMBL/GenBank/DDBJ databases">
        <title>Polaribacter sp. MSW13, isolated from seawater.</title>
        <authorList>
            <person name="Kristyanto S."/>
            <person name="Jung J."/>
            <person name="Jeon C.O."/>
        </authorList>
    </citation>
    <scope>NUCLEOTIDE SEQUENCE</scope>
    <source>
        <strain evidence="1">MSW13</strain>
    </source>
</reference>
<dbReference type="Pfam" id="PF20343">
    <property type="entry name" value="DUF6638"/>
    <property type="match status" value="1"/>
</dbReference>
<comment type="caution">
    <text evidence="1">The sequence shown here is derived from an EMBL/GenBank/DDBJ whole genome shotgun (WGS) entry which is preliminary data.</text>
</comment>
<gene>
    <name evidence="1" type="ORF">MC378_01125</name>
</gene>
<organism evidence="1 2">
    <name type="scientific">Polaribacter marinus</name>
    <dbReference type="NCBI Taxonomy" id="2916838"/>
    <lineage>
        <taxon>Bacteria</taxon>
        <taxon>Pseudomonadati</taxon>
        <taxon>Bacteroidota</taxon>
        <taxon>Flavobacteriia</taxon>
        <taxon>Flavobacteriales</taxon>
        <taxon>Flavobacteriaceae</taxon>
    </lineage>
</organism>
<accession>A0A9X1VKN6</accession>
<dbReference type="AlphaFoldDB" id="A0A9X1VKN6"/>
<name>A0A9X1VKN6_9FLAO</name>